<evidence type="ECO:0000313" key="3">
    <source>
        <dbReference type="EMBL" id="HIU45278.1"/>
    </source>
</evidence>
<dbReference type="InterPro" id="IPR000644">
    <property type="entry name" value="CBS_dom"/>
</dbReference>
<reference evidence="3" key="2">
    <citation type="journal article" date="2021" name="PeerJ">
        <title>Extensive microbial diversity within the chicken gut microbiome revealed by metagenomics and culture.</title>
        <authorList>
            <person name="Gilroy R."/>
            <person name="Ravi A."/>
            <person name="Getino M."/>
            <person name="Pursley I."/>
            <person name="Horton D.L."/>
            <person name="Alikhan N.F."/>
            <person name="Baker D."/>
            <person name="Gharbi K."/>
            <person name="Hall N."/>
            <person name="Watson M."/>
            <person name="Adriaenssens E.M."/>
            <person name="Foster-Nyarko E."/>
            <person name="Jarju S."/>
            <person name="Secka A."/>
            <person name="Antonio M."/>
            <person name="Oren A."/>
            <person name="Chaudhuri R.R."/>
            <person name="La Ragione R."/>
            <person name="Hildebrand F."/>
            <person name="Pallen M.J."/>
        </authorList>
    </citation>
    <scope>NUCLEOTIDE SEQUENCE</scope>
    <source>
        <strain evidence="3">ChiGjej1B1-22543</strain>
    </source>
</reference>
<evidence type="ECO:0000313" key="4">
    <source>
        <dbReference type="Proteomes" id="UP000824070"/>
    </source>
</evidence>
<dbReference type="AlphaFoldDB" id="A0A9D1S3L8"/>
<proteinExistence type="predicted"/>
<dbReference type="Gene3D" id="3.10.580.10">
    <property type="entry name" value="CBS-domain"/>
    <property type="match status" value="1"/>
</dbReference>
<dbReference type="EMBL" id="DVMV01000021">
    <property type="protein sequence ID" value="HIU45278.1"/>
    <property type="molecule type" value="Genomic_DNA"/>
</dbReference>
<reference evidence="3" key="1">
    <citation type="submission" date="2020-10" db="EMBL/GenBank/DDBJ databases">
        <authorList>
            <person name="Gilroy R."/>
        </authorList>
    </citation>
    <scope>NUCLEOTIDE SEQUENCE</scope>
    <source>
        <strain evidence="3">ChiGjej1B1-22543</strain>
    </source>
</reference>
<feature type="domain" description="CBS" evidence="2">
    <location>
        <begin position="7"/>
        <end position="68"/>
    </location>
</feature>
<name>A0A9D1S3L8_9FIRM</name>
<accession>A0A9D1S3L8</accession>
<comment type="caution">
    <text evidence="3">The sequence shown here is derived from an EMBL/GenBank/DDBJ whole genome shotgun (WGS) entry which is preliminary data.</text>
</comment>
<protein>
    <submittedName>
        <fullName evidence="3">CBS domain-containing protein</fullName>
    </submittedName>
</protein>
<dbReference type="Proteomes" id="UP000824070">
    <property type="component" value="Unassembled WGS sequence"/>
</dbReference>
<sequence length="138" mass="15075">MKAKDLMTGIGSVNFVYADASIKDAAEAFAKCRFTMIPVLEKGSNRYLYSISSTDVLRYLAGISDIKEAEEDNLSSLPLSRLIAACSLEAEVESIADLIANQNYVPCVNSEGVFVGLVTRKSLIFMLLGELEKRKNNA</sequence>
<evidence type="ECO:0000259" key="2">
    <source>
        <dbReference type="PROSITE" id="PS51371"/>
    </source>
</evidence>
<dbReference type="SUPFAM" id="SSF54631">
    <property type="entry name" value="CBS-domain pair"/>
    <property type="match status" value="1"/>
</dbReference>
<gene>
    <name evidence="3" type="ORF">IAC52_03155</name>
</gene>
<dbReference type="PROSITE" id="PS51371">
    <property type="entry name" value="CBS"/>
    <property type="match status" value="1"/>
</dbReference>
<keyword evidence="1" id="KW-0129">CBS domain</keyword>
<dbReference type="InterPro" id="IPR046342">
    <property type="entry name" value="CBS_dom_sf"/>
</dbReference>
<dbReference type="Pfam" id="PF00571">
    <property type="entry name" value="CBS"/>
    <property type="match status" value="2"/>
</dbReference>
<organism evidence="3 4">
    <name type="scientific">Candidatus Alloenteromonas pullicola</name>
    <dbReference type="NCBI Taxonomy" id="2840784"/>
    <lineage>
        <taxon>Bacteria</taxon>
        <taxon>Bacillati</taxon>
        <taxon>Bacillota</taxon>
        <taxon>Bacillota incertae sedis</taxon>
        <taxon>Candidatus Alloenteromonas</taxon>
    </lineage>
</organism>
<evidence type="ECO:0000256" key="1">
    <source>
        <dbReference type="PROSITE-ProRule" id="PRU00703"/>
    </source>
</evidence>